<dbReference type="InterPro" id="IPR036390">
    <property type="entry name" value="WH_DNA-bd_sf"/>
</dbReference>
<dbReference type="SUPFAM" id="SSF53850">
    <property type="entry name" value="Periplasmic binding protein-like II"/>
    <property type="match status" value="1"/>
</dbReference>
<proteinExistence type="inferred from homology"/>
<reference evidence="7" key="1">
    <citation type="submission" date="2019-02" db="EMBL/GenBank/DDBJ databases">
        <title>Complete genome sequence of Rhodoferax sp. Gr-4.</title>
        <authorList>
            <person name="Jin L."/>
        </authorList>
    </citation>
    <scope>NUCLEOTIDE SEQUENCE [LARGE SCALE GENOMIC DNA]</scope>
    <source>
        <strain evidence="7">Gr-4</strain>
    </source>
</reference>
<name>A0A515ERA3_9BURK</name>
<dbReference type="InterPro" id="IPR000847">
    <property type="entry name" value="LysR_HTH_N"/>
</dbReference>
<evidence type="ECO:0000313" key="6">
    <source>
        <dbReference type="EMBL" id="QDL55189.1"/>
    </source>
</evidence>
<dbReference type="SUPFAM" id="SSF46785">
    <property type="entry name" value="Winged helix' DNA-binding domain"/>
    <property type="match status" value="1"/>
</dbReference>
<keyword evidence="2" id="KW-0805">Transcription regulation</keyword>
<dbReference type="PANTHER" id="PTHR30118">
    <property type="entry name" value="HTH-TYPE TRANSCRIPTIONAL REGULATOR LEUO-RELATED"/>
    <property type="match status" value="1"/>
</dbReference>
<protein>
    <submittedName>
        <fullName evidence="6">LysR family transcriptional regulator</fullName>
    </submittedName>
</protein>
<dbReference type="AlphaFoldDB" id="A0A515ERA3"/>
<dbReference type="PANTHER" id="PTHR30118:SF15">
    <property type="entry name" value="TRANSCRIPTIONAL REGULATORY PROTEIN"/>
    <property type="match status" value="1"/>
</dbReference>
<gene>
    <name evidence="6" type="ORF">EXZ61_14005</name>
</gene>
<dbReference type="GO" id="GO:0003700">
    <property type="term" value="F:DNA-binding transcription factor activity"/>
    <property type="evidence" value="ECO:0007669"/>
    <property type="project" value="InterPro"/>
</dbReference>
<dbReference type="InterPro" id="IPR036388">
    <property type="entry name" value="WH-like_DNA-bd_sf"/>
</dbReference>
<keyword evidence="3" id="KW-0238">DNA-binding</keyword>
<evidence type="ECO:0000259" key="5">
    <source>
        <dbReference type="PROSITE" id="PS50931"/>
    </source>
</evidence>
<dbReference type="KEGG" id="rhg:EXZ61_14005"/>
<dbReference type="GO" id="GO:0003677">
    <property type="term" value="F:DNA binding"/>
    <property type="evidence" value="ECO:0007669"/>
    <property type="project" value="UniProtKB-KW"/>
</dbReference>
<organism evidence="6 7">
    <name type="scientific">Rhodoferax aquaticus</name>
    <dbReference type="NCBI Taxonomy" id="2527691"/>
    <lineage>
        <taxon>Bacteria</taxon>
        <taxon>Pseudomonadati</taxon>
        <taxon>Pseudomonadota</taxon>
        <taxon>Betaproteobacteria</taxon>
        <taxon>Burkholderiales</taxon>
        <taxon>Comamonadaceae</taxon>
        <taxon>Rhodoferax</taxon>
    </lineage>
</organism>
<keyword evidence="7" id="KW-1185">Reference proteome</keyword>
<dbReference type="InterPro" id="IPR005119">
    <property type="entry name" value="LysR_subst-bd"/>
</dbReference>
<accession>A0A515ERA3</accession>
<reference evidence="7" key="2">
    <citation type="journal article" date="2020" name="Int. J. Syst. Evol. Microbiol.">
        <title>Genomic insights into a novel species Rhodoferax aquaticus sp. nov., isolated from freshwater.</title>
        <authorList>
            <person name="Li T."/>
            <person name="Zhuo Y."/>
            <person name="Jin C.Z."/>
            <person name="Wu X."/>
            <person name="Ko S.R."/>
            <person name="Jin F.J."/>
            <person name="Ahn C.Y."/>
            <person name="Oh H.M."/>
            <person name="Lee H.G."/>
            <person name="Jin L."/>
        </authorList>
    </citation>
    <scope>NUCLEOTIDE SEQUENCE [LARGE SCALE GENOMIC DNA]</scope>
    <source>
        <strain evidence="7">Gr-4</strain>
    </source>
</reference>
<comment type="similarity">
    <text evidence="1">Belongs to the LysR transcriptional regulatory family.</text>
</comment>
<keyword evidence="4" id="KW-0804">Transcription</keyword>
<dbReference type="Pfam" id="PF03466">
    <property type="entry name" value="LysR_substrate"/>
    <property type="match status" value="1"/>
</dbReference>
<feature type="domain" description="HTH lysR-type" evidence="5">
    <location>
        <begin position="21"/>
        <end position="78"/>
    </location>
</feature>
<evidence type="ECO:0000313" key="7">
    <source>
        <dbReference type="Proteomes" id="UP000317365"/>
    </source>
</evidence>
<sequence>MKQVHFHHHQMNEIQHNLRRLDLNLLQLFHALYRLRSVTEAAHELAMSPSAFSHGLSRLRVALDDALFVRQGTQMVPTTKSIAMADSISLALKLLGETLERGQTFHPSRSERTFTFASTDFTAFAVLPKCIAAIQKLAPHLSLRVRYADHNIPLDDLRAGRVDFSIGYDLPASSYAPDIVAQDWFVDQYVVVSSKNHAVCSEGLTLESYLACKHVVVTPWNQARGDIDQLLDDLNLQRQVAVHLPTVLAAPFIVGHSDMLMTMPRLAARTLQQAAAIALHTPPFAIPDYCVKLFSHANYAQSDAHAWMADTLLNTTLQ</sequence>
<dbReference type="Proteomes" id="UP000317365">
    <property type="component" value="Chromosome"/>
</dbReference>
<dbReference type="PROSITE" id="PS50931">
    <property type="entry name" value="HTH_LYSR"/>
    <property type="match status" value="1"/>
</dbReference>
<evidence type="ECO:0000256" key="1">
    <source>
        <dbReference type="ARBA" id="ARBA00009437"/>
    </source>
</evidence>
<evidence type="ECO:0000256" key="2">
    <source>
        <dbReference type="ARBA" id="ARBA00023015"/>
    </source>
</evidence>
<evidence type="ECO:0000256" key="4">
    <source>
        <dbReference type="ARBA" id="ARBA00023163"/>
    </source>
</evidence>
<dbReference type="EMBL" id="CP036282">
    <property type="protein sequence ID" value="QDL55189.1"/>
    <property type="molecule type" value="Genomic_DNA"/>
</dbReference>
<dbReference type="Gene3D" id="3.40.190.10">
    <property type="entry name" value="Periplasmic binding protein-like II"/>
    <property type="match status" value="2"/>
</dbReference>
<dbReference type="Gene3D" id="1.10.10.10">
    <property type="entry name" value="Winged helix-like DNA-binding domain superfamily/Winged helix DNA-binding domain"/>
    <property type="match status" value="1"/>
</dbReference>
<evidence type="ECO:0000256" key="3">
    <source>
        <dbReference type="ARBA" id="ARBA00023125"/>
    </source>
</evidence>
<dbReference type="Pfam" id="PF00126">
    <property type="entry name" value="HTH_1"/>
    <property type="match status" value="1"/>
</dbReference>
<dbReference type="InterPro" id="IPR050389">
    <property type="entry name" value="LysR-type_TF"/>
</dbReference>